<name>A0ABQ4TKM6_9HYPH</name>
<dbReference type="InterPro" id="IPR021729">
    <property type="entry name" value="DUF3298"/>
</dbReference>
<keyword evidence="5" id="KW-1185">Reference proteome</keyword>
<dbReference type="Gene3D" id="1.20.1270.180">
    <property type="match status" value="1"/>
</dbReference>
<dbReference type="Pfam" id="PF11738">
    <property type="entry name" value="DUF3298"/>
    <property type="match status" value="1"/>
</dbReference>
<evidence type="ECO:0008006" key="6">
    <source>
        <dbReference type="Google" id="ProtNLM"/>
    </source>
</evidence>
<evidence type="ECO:0000259" key="3">
    <source>
        <dbReference type="Pfam" id="PF13739"/>
    </source>
</evidence>
<reference evidence="4" key="2">
    <citation type="submission" date="2021-08" db="EMBL/GenBank/DDBJ databases">
        <authorList>
            <person name="Tani A."/>
            <person name="Ola A."/>
            <person name="Ogura Y."/>
            <person name="Katsura K."/>
            <person name="Hayashi T."/>
        </authorList>
    </citation>
    <scope>NUCLEOTIDE SEQUENCE</scope>
    <source>
        <strain evidence="4">DSM 23674</strain>
    </source>
</reference>
<feature type="domain" description="Deacetylase PdaC" evidence="3">
    <location>
        <begin position="161"/>
        <end position="208"/>
    </location>
</feature>
<protein>
    <recommendedName>
        <fullName evidence="6">Lysozyme inhibitor LprI N-terminal domain-containing protein</fullName>
    </recommendedName>
</protein>
<dbReference type="Gene3D" id="3.30.565.40">
    <property type="entry name" value="Fervidobacterium nodosum Rt17-B1 like"/>
    <property type="match status" value="1"/>
</dbReference>
<sequence>MGQQLHTGAGALGLLLCTGLTAAAFDCAKARLPIEKAICADPAAKASDDAMEAAFETLRPALAGPQRQAALDDQRAWLKQRNANCLQNKTPASCVADANGARTGVLTARPESGPGLERRPQPFFVRQAGSRDKVDVALHLYRFADPATPGERLLNTRADETVAKTDFKKEEPEDRDWSREESWSIAYASPAFLSVWATSYEYSGGAHGGAGGQGIHIDLRRGRIVSFADLFDAKAAAEIDRRCLKQIKAEKTERGVGDDEQPDLGKQVADVVRNLGSWSFKETAASVYFGQYALGSYAEGTYNCDLPMDVLNTLSKVPLPPR</sequence>
<dbReference type="InterPro" id="IPR009739">
    <property type="entry name" value="LprI-like_N"/>
</dbReference>
<gene>
    <name evidence="4" type="ORF">EKPJFOCH_1967</name>
</gene>
<organism evidence="4 5">
    <name type="scientific">Methylobacterium thuringiense</name>
    <dbReference type="NCBI Taxonomy" id="1003091"/>
    <lineage>
        <taxon>Bacteria</taxon>
        <taxon>Pseudomonadati</taxon>
        <taxon>Pseudomonadota</taxon>
        <taxon>Alphaproteobacteria</taxon>
        <taxon>Hyphomicrobiales</taxon>
        <taxon>Methylobacteriaceae</taxon>
        <taxon>Methylobacterium</taxon>
    </lineage>
</organism>
<dbReference type="RefSeq" id="WP_238231739.1">
    <property type="nucleotide sequence ID" value="NZ_BPRA01000008.1"/>
</dbReference>
<dbReference type="PANTHER" id="PTHR37549">
    <property type="entry name" value="LIPOPROTEIN LPRI"/>
    <property type="match status" value="1"/>
</dbReference>
<dbReference type="InterPro" id="IPR037126">
    <property type="entry name" value="PdaC/RsiV-like_sf"/>
</dbReference>
<feature type="domain" description="Lysozyme inhibitor LprI-like N-terminal" evidence="1">
    <location>
        <begin position="34"/>
        <end position="104"/>
    </location>
</feature>
<dbReference type="InterPro" id="IPR025303">
    <property type="entry name" value="PdaC"/>
</dbReference>
<dbReference type="PANTHER" id="PTHR37549:SF1">
    <property type="entry name" value="LIPOPROTEIN LPRI"/>
    <property type="match status" value="1"/>
</dbReference>
<reference evidence="4" key="1">
    <citation type="journal article" date="2021" name="Front. Microbiol.">
        <title>Comprehensive Comparative Genomics and Phenotyping of Methylobacterium Species.</title>
        <authorList>
            <person name="Alessa O."/>
            <person name="Ogura Y."/>
            <person name="Fujitani Y."/>
            <person name="Takami H."/>
            <person name="Hayashi T."/>
            <person name="Sahin N."/>
            <person name="Tani A."/>
        </authorList>
    </citation>
    <scope>NUCLEOTIDE SEQUENCE</scope>
    <source>
        <strain evidence="4">DSM 23674</strain>
    </source>
</reference>
<dbReference type="Gene3D" id="3.90.640.20">
    <property type="entry name" value="Heat-shock cognate protein, ATPase"/>
    <property type="match status" value="1"/>
</dbReference>
<evidence type="ECO:0000313" key="4">
    <source>
        <dbReference type="EMBL" id="GJE55476.1"/>
    </source>
</evidence>
<dbReference type="Proteomes" id="UP001055101">
    <property type="component" value="Unassembled WGS sequence"/>
</dbReference>
<evidence type="ECO:0000259" key="2">
    <source>
        <dbReference type="Pfam" id="PF11738"/>
    </source>
</evidence>
<proteinExistence type="predicted"/>
<dbReference type="EMBL" id="BPRA01000008">
    <property type="protein sequence ID" value="GJE55476.1"/>
    <property type="molecule type" value="Genomic_DNA"/>
</dbReference>
<feature type="domain" description="DUF3298" evidence="2">
    <location>
        <begin position="228"/>
        <end position="308"/>
    </location>
</feature>
<dbReference type="Pfam" id="PF07007">
    <property type="entry name" value="LprI"/>
    <property type="match status" value="1"/>
</dbReference>
<dbReference type="InterPro" id="IPR052755">
    <property type="entry name" value="Lysozyme_Inhibitor_LprI"/>
</dbReference>
<comment type="caution">
    <text evidence="4">The sequence shown here is derived from an EMBL/GenBank/DDBJ whole genome shotgun (WGS) entry which is preliminary data.</text>
</comment>
<evidence type="ECO:0000313" key="5">
    <source>
        <dbReference type="Proteomes" id="UP001055101"/>
    </source>
</evidence>
<accession>A0ABQ4TKM6</accession>
<evidence type="ECO:0000259" key="1">
    <source>
        <dbReference type="Pfam" id="PF07007"/>
    </source>
</evidence>
<dbReference type="Pfam" id="PF13739">
    <property type="entry name" value="PdaC"/>
    <property type="match status" value="1"/>
</dbReference>